<accession>A0AAD9PX58</accession>
<organism evidence="2 3">
    <name type="scientific">Acropora cervicornis</name>
    <name type="common">Staghorn coral</name>
    <dbReference type="NCBI Taxonomy" id="6130"/>
    <lineage>
        <taxon>Eukaryota</taxon>
        <taxon>Metazoa</taxon>
        <taxon>Cnidaria</taxon>
        <taxon>Anthozoa</taxon>
        <taxon>Hexacorallia</taxon>
        <taxon>Scleractinia</taxon>
        <taxon>Astrocoeniina</taxon>
        <taxon>Acroporidae</taxon>
        <taxon>Acropora</taxon>
    </lineage>
</organism>
<dbReference type="AlphaFoldDB" id="A0AAD9PX58"/>
<comment type="caution">
    <text evidence="2">The sequence shown here is derived from an EMBL/GenBank/DDBJ whole genome shotgun (WGS) entry which is preliminary data.</text>
</comment>
<feature type="chain" id="PRO_5042196241" evidence="1">
    <location>
        <begin position="22"/>
        <end position="193"/>
    </location>
</feature>
<keyword evidence="1" id="KW-0732">Signal</keyword>
<evidence type="ECO:0000313" key="3">
    <source>
        <dbReference type="Proteomes" id="UP001249851"/>
    </source>
</evidence>
<protein>
    <submittedName>
        <fullName evidence="2">Uncharacterized protein</fullName>
    </submittedName>
</protein>
<reference evidence="2" key="2">
    <citation type="journal article" date="2023" name="Science">
        <title>Genomic signatures of disease resistance in endangered staghorn corals.</title>
        <authorList>
            <person name="Vollmer S.V."/>
            <person name="Selwyn J.D."/>
            <person name="Despard B.A."/>
            <person name="Roesel C.L."/>
        </authorList>
    </citation>
    <scope>NUCLEOTIDE SEQUENCE</scope>
    <source>
        <strain evidence="2">K2</strain>
    </source>
</reference>
<evidence type="ECO:0000256" key="1">
    <source>
        <dbReference type="SAM" id="SignalP"/>
    </source>
</evidence>
<sequence>MVKFIFLWLTTQFFLQVVAMGSDIYIPVCEGFDGNFPNESVHCNGYSVQNPACTNPKECCRNKYDFGCFNKSVLQAYDLWRPPPVPPREIDRVCSLKTNLFEFSQENNTDKASDGHVFVQHKAFSLTHCSDFCLREPRCGGFNLATVPDPEVKKLCELLDEVGNIIDRPGFSFWHFDRFAYEKVNTRNFSYNL</sequence>
<dbReference type="EMBL" id="JARQWQ010000108">
    <property type="protein sequence ID" value="KAK2550603.1"/>
    <property type="molecule type" value="Genomic_DNA"/>
</dbReference>
<keyword evidence="3" id="KW-1185">Reference proteome</keyword>
<proteinExistence type="predicted"/>
<dbReference type="Proteomes" id="UP001249851">
    <property type="component" value="Unassembled WGS sequence"/>
</dbReference>
<name>A0AAD9PX58_ACRCE</name>
<evidence type="ECO:0000313" key="2">
    <source>
        <dbReference type="EMBL" id="KAK2550603.1"/>
    </source>
</evidence>
<feature type="signal peptide" evidence="1">
    <location>
        <begin position="1"/>
        <end position="21"/>
    </location>
</feature>
<gene>
    <name evidence="2" type="ORF">P5673_028654</name>
</gene>
<reference evidence="2" key="1">
    <citation type="journal article" date="2023" name="G3 (Bethesda)">
        <title>Whole genome assembly and annotation of the endangered Caribbean coral Acropora cervicornis.</title>
        <authorList>
            <person name="Selwyn J.D."/>
            <person name="Vollmer S.V."/>
        </authorList>
    </citation>
    <scope>NUCLEOTIDE SEQUENCE</scope>
    <source>
        <strain evidence="2">K2</strain>
    </source>
</reference>